<dbReference type="KEGG" id="bdw:94336862"/>
<comment type="caution">
    <text evidence="1">The sequence shown here is derived from an EMBL/GenBank/DDBJ whole genome shotgun (WGS) entry which is preliminary data.</text>
</comment>
<sequence>MHDIKNHNPDTTMLIFELKITVFGATFNEVNPITNNKHAVKTTNTKDMNCLKNGFPFNNIRIQLHEISSHCSALMPLLNTCKNGSNVIRSNFTPQGTGSCFSLTLFDPGRLPKVGDLSLSPFGSF</sequence>
<evidence type="ECO:0000313" key="2">
    <source>
        <dbReference type="Proteomes" id="UP001214638"/>
    </source>
</evidence>
<organism evidence="1 2">
    <name type="scientific">Babesia duncani</name>
    <dbReference type="NCBI Taxonomy" id="323732"/>
    <lineage>
        <taxon>Eukaryota</taxon>
        <taxon>Sar</taxon>
        <taxon>Alveolata</taxon>
        <taxon>Apicomplexa</taxon>
        <taxon>Aconoidasida</taxon>
        <taxon>Piroplasmida</taxon>
        <taxon>Babesiidae</taxon>
        <taxon>Babesia</taxon>
    </lineage>
</organism>
<evidence type="ECO:0000313" key="1">
    <source>
        <dbReference type="EMBL" id="KAK2195967.1"/>
    </source>
</evidence>
<dbReference type="GeneID" id="94336862"/>
<dbReference type="AlphaFoldDB" id="A0AAD9PJI1"/>
<name>A0AAD9PJI1_9APIC</name>
<dbReference type="Proteomes" id="UP001214638">
    <property type="component" value="Unassembled WGS sequence"/>
</dbReference>
<protein>
    <submittedName>
        <fullName evidence="1">Uncharacterized protein</fullName>
    </submittedName>
</protein>
<reference evidence="1" key="1">
    <citation type="journal article" date="2023" name="Nat. Microbiol.">
        <title>Babesia duncani multi-omics identifies virulence factors and drug targets.</title>
        <authorList>
            <person name="Singh P."/>
            <person name="Lonardi S."/>
            <person name="Liang Q."/>
            <person name="Vydyam P."/>
            <person name="Khabirova E."/>
            <person name="Fang T."/>
            <person name="Gihaz S."/>
            <person name="Thekkiniath J."/>
            <person name="Munshi M."/>
            <person name="Abel S."/>
            <person name="Ciampossin L."/>
            <person name="Batugedara G."/>
            <person name="Gupta M."/>
            <person name="Lu X.M."/>
            <person name="Lenz T."/>
            <person name="Chakravarty S."/>
            <person name="Cornillot E."/>
            <person name="Hu Y."/>
            <person name="Ma W."/>
            <person name="Gonzalez L.M."/>
            <person name="Sanchez S."/>
            <person name="Estrada K."/>
            <person name="Sanchez-Flores A."/>
            <person name="Montero E."/>
            <person name="Harb O.S."/>
            <person name="Le Roch K.G."/>
            <person name="Mamoun C.B."/>
        </authorList>
    </citation>
    <scope>NUCLEOTIDE SEQUENCE</scope>
    <source>
        <strain evidence="1">WA1</strain>
    </source>
</reference>
<keyword evidence="2" id="KW-1185">Reference proteome</keyword>
<dbReference type="RefSeq" id="XP_067802809.1">
    <property type="nucleotide sequence ID" value="XM_067947587.1"/>
</dbReference>
<accession>A0AAD9PJI1</accession>
<gene>
    <name evidence="1" type="ORF">BdWA1_002565</name>
</gene>
<proteinExistence type="predicted"/>
<dbReference type="EMBL" id="JALLKP010000003">
    <property type="protein sequence ID" value="KAK2195967.1"/>
    <property type="molecule type" value="Genomic_DNA"/>
</dbReference>